<evidence type="ECO:0000313" key="2">
    <source>
        <dbReference type="Proteomes" id="UP000280417"/>
    </source>
</evidence>
<dbReference type="AlphaFoldDB" id="A0A662DBB7"/>
<dbReference type="EMBL" id="QMQA01000218">
    <property type="protein sequence ID" value="RLE11807.1"/>
    <property type="molecule type" value="Genomic_DNA"/>
</dbReference>
<reference evidence="1 2" key="1">
    <citation type="submission" date="2018-06" db="EMBL/GenBank/DDBJ databases">
        <title>Extensive metabolic versatility and redundancy in microbially diverse, dynamic hydrothermal sediments.</title>
        <authorList>
            <person name="Dombrowski N."/>
            <person name="Teske A."/>
            <person name="Baker B.J."/>
        </authorList>
    </citation>
    <scope>NUCLEOTIDE SEQUENCE [LARGE SCALE GENOMIC DNA]</scope>
    <source>
        <strain evidence="1">B3_G15</strain>
    </source>
</reference>
<organism evidence="1 2">
    <name type="scientific">Aerophobetes bacterium</name>
    <dbReference type="NCBI Taxonomy" id="2030807"/>
    <lineage>
        <taxon>Bacteria</taxon>
        <taxon>Candidatus Aerophobota</taxon>
    </lineage>
</organism>
<evidence type="ECO:0000313" key="1">
    <source>
        <dbReference type="EMBL" id="RLE11807.1"/>
    </source>
</evidence>
<proteinExistence type="predicted"/>
<sequence length="64" mass="7201">MQKMKGYRYFSYHIPLFPQDAIEKAETIGIACLNIKGEAHRIVSRGGRDARRVLSALGVKDLNP</sequence>
<accession>A0A662DBB7</accession>
<name>A0A662DBB7_UNCAE</name>
<gene>
    <name evidence="1" type="ORF">DRJ04_07375</name>
</gene>
<comment type="caution">
    <text evidence="1">The sequence shown here is derived from an EMBL/GenBank/DDBJ whole genome shotgun (WGS) entry which is preliminary data.</text>
</comment>
<protein>
    <submittedName>
        <fullName evidence="1">Uncharacterized protein</fullName>
    </submittedName>
</protein>
<dbReference type="Proteomes" id="UP000280417">
    <property type="component" value="Unassembled WGS sequence"/>
</dbReference>